<keyword evidence="3" id="KW-1185">Reference proteome</keyword>
<sequence length="297" mass="31654">MSSGGAGSVVGHEKSGSASFSPEVATLADKDCRTGLTATSASASGVDAAPSPAQSTPPPPTLRSKSQSLPSLPHSPTQQVHQPHLEVKQSQHNQLSAIDMLLLNDMGKDAPLELGIASIISSKRKRFKDHARYIGEEKEAEDIVKAEEQENIVPPEAQAQALPPLPAAPTLVIYTHTTPTRRKSSGGDLSLPSVPAVAIAPSPVLSSSLPHSLFPQDQQPWPAHEARREQPAQPIISVNSLLLFKLRGRRRHMLSIPVSPQHGPSRSVWVPLQKSRPGTLPTPHRPSSHPSLPGFEG</sequence>
<accession>A0A409VVF0</accession>
<comment type="caution">
    <text evidence="2">The sequence shown here is derived from an EMBL/GenBank/DDBJ whole genome shotgun (WGS) entry which is preliminary data.</text>
</comment>
<feature type="region of interest" description="Disordered" evidence="1">
    <location>
        <begin position="255"/>
        <end position="297"/>
    </location>
</feature>
<evidence type="ECO:0000256" key="1">
    <source>
        <dbReference type="SAM" id="MobiDB-lite"/>
    </source>
</evidence>
<protein>
    <submittedName>
        <fullName evidence="2">Uncharacterized protein</fullName>
    </submittedName>
</protein>
<reference evidence="2 3" key="1">
    <citation type="journal article" date="2018" name="Evol. Lett.">
        <title>Horizontal gene cluster transfer increased hallucinogenic mushroom diversity.</title>
        <authorList>
            <person name="Reynolds H.T."/>
            <person name="Vijayakumar V."/>
            <person name="Gluck-Thaler E."/>
            <person name="Korotkin H.B."/>
            <person name="Matheny P.B."/>
            <person name="Slot J.C."/>
        </authorList>
    </citation>
    <scope>NUCLEOTIDE SEQUENCE [LARGE SCALE GENOMIC DNA]</scope>
    <source>
        <strain evidence="2 3">SRW20</strain>
    </source>
</reference>
<dbReference type="Proteomes" id="UP000284706">
    <property type="component" value="Unassembled WGS sequence"/>
</dbReference>
<evidence type="ECO:0000313" key="2">
    <source>
        <dbReference type="EMBL" id="PPQ70213.1"/>
    </source>
</evidence>
<feature type="region of interest" description="Disordered" evidence="1">
    <location>
        <begin position="38"/>
        <end position="91"/>
    </location>
</feature>
<evidence type="ECO:0000313" key="3">
    <source>
        <dbReference type="Proteomes" id="UP000284706"/>
    </source>
</evidence>
<organism evidence="2 3">
    <name type="scientific">Gymnopilus dilepis</name>
    <dbReference type="NCBI Taxonomy" id="231916"/>
    <lineage>
        <taxon>Eukaryota</taxon>
        <taxon>Fungi</taxon>
        <taxon>Dikarya</taxon>
        <taxon>Basidiomycota</taxon>
        <taxon>Agaricomycotina</taxon>
        <taxon>Agaricomycetes</taxon>
        <taxon>Agaricomycetidae</taxon>
        <taxon>Agaricales</taxon>
        <taxon>Agaricineae</taxon>
        <taxon>Hymenogastraceae</taxon>
        <taxon>Gymnopilus</taxon>
    </lineage>
</organism>
<dbReference type="InParanoid" id="A0A409VVF0"/>
<name>A0A409VVF0_9AGAR</name>
<feature type="compositionally biased region" description="Polar residues" evidence="1">
    <location>
        <begin position="63"/>
        <end position="81"/>
    </location>
</feature>
<proteinExistence type="predicted"/>
<feature type="region of interest" description="Disordered" evidence="1">
    <location>
        <begin position="1"/>
        <end position="22"/>
    </location>
</feature>
<dbReference type="EMBL" id="NHYE01005549">
    <property type="protein sequence ID" value="PPQ70213.1"/>
    <property type="molecule type" value="Genomic_DNA"/>
</dbReference>
<gene>
    <name evidence="2" type="ORF">CVT26_014470</name>
</gene>
<dbReference type="AlphaFoldDB" id="A0A409VVF0"/>